<evidence type="ECO:0008006" key="4">
    <source>
        <dbReference type="Google" id="ProtNLM"/>
    </source>
</evidence>
<dbReference type="PANTHER" id="PTHR13378:SF1">
    <property type="entry name" value="RAGULATOR COMPLEX PROTEIN LAMTOR3"/>
    <property type="match status" value="1"/>
</dbReference>
<comment type="caution">
    <text evidence="2">The sequence shown here is derived from an EMBL/GenBank/DDBJ whole genome shotgun (WGS) entry which is preliminary data.</text>
</comment>
<evidence type="ECO:0000313" key="3">
    <source>
        <dbReference type="Proteomes" id="UP000298663"/>
    </source>
</evidence>
<accession>A0A4U5LNH1</accession>
<organism evidence="2 3">
    <name type="scientific">Steinernema carpocapsae</name>
    <name type="common">Entomopathogenic nematode</name>
    <dbReference type="NCBI Taxonomy" id="34508"/>
    <lineage>
        <taxon>Eukaryota</taxon>
        <taxon>Metazoa</taxon>
        <taxon>Ecdysozoa</taxon>
        <taxon>Nematoda</taxon>
        <taxon>Chromadorea</taxon>
        <taxon>Rhabditida</taxon>
        <taxon>Tylenchina</taxon>
        <taxon>Panagrolaimomorpha</taxon>
        <taxon>Strongyloidoidea</taxon>
        <taxon>Steinernematidae</taxon>
        <taxon>Steinernema</taxon>
    </lineage>
</organism>
<dbReference type="Proteomes" id="UP000298663">
    <property type="component" value="Unassembled WGS sequence"/>
</dbReference>
<keyword evidence="3" id="KW-1185">Reference proteome</keyword>
<dbReference type="PANTHER" id="PTHR13378">
    <property type="entry name" value="REGULATOR COMPLEX PROTEIN LAMTOR3"/>
    <property type="match status" value="1"/>
</dbReference>
<dbReference type="GO" id="GO:0032008">
    <property type="term" value="P:positive regulation of TOR signaling"/>
    <property type="evidence" value="ECO:0007669"/>
    <property type="project" value="TreeGrafter"/>
</dbReference>
<protein>
    <recommendedName>
        <fullName evidence="4">Roadblock/LAMTOR2 domain-containing protein</fullName>
    </recommendedName>
</protein>
<proteinExistence type="inferred from homology"/>
<dbReference type="SMART" id="SM01278">
    <property type="entry name" value="MAPKK1_Int"/>
    <property type="match status" value="1"/>
</dbReference>
<gene>
    <name evidence="2" type="ORF">L596_030704</name>
</gene>
<dbReference type="SUPFAM" id="SSF103196">
    <property type="entry name" value="Roadblock/LC7 domain"/>
    <property type="match status" value="1"/>
</dbReference>
<reference evidence="2 3" key="2">
    <citation type="journal article" date="2019" name="G3 (Bethesda)">
        <title>Hybrid Assembly of the Genome of the Entomopathogenic Nematode Steinernema carpocapsae Identifies the X-Chromosome.</title>
        <authorList>
            <person name="Serra L."/>
            <person name="Macchietto M."/>
            <person name="Macias-Munoz A."/>
            <person name="McGill C.J."/>
            <person name="Rodriguez I.M."/>
            <person name="Rodriguez B."/>
            <person name="Murad R."/>
            <person name="Mortazavi A."/>
        </authorList>
    </citation>
    <scope>NUCLEOTIDE SEQUENCE [LARGE SCALE GENOMIC DNA]</scope>
    <source>
        <strain evidence="2 3">ALL</strain>
    </source>
</reference>
<reference evidence="2 3" key="1">
    <citation type="journal article" date="2015" name="Genome Biol.">
        <title>Comparative genomics of Steinernema reveals deeply conserved gene regulatory networks.</title>
        <authorList>
            <person name="Dillman A.R."/>
            <person name="Macchietto M."/>
            <person name="Porter C.F."/>
            <person name="Rogers A."/>
            <person name="Williams B."/>
            <person name="Antoshechkin I."/>
            <person name="Lee M.M."/>
            <person name="Goodwin Z."/>
            <person name="Lu X."/>
            <person name="Lewis E.E."/>
            <person name="Goodrich-Blair H."/>
            <person name="Stock S.P."/>
            <person name="Adams B.J."/>
            <person name="Sternberg P.W."/>
            <person name="Mortazavi A."/>
        </authorList>
    </citation>
    <scope>NUCLEOTIDE SEQUENCE [LARGE SCALE GENOMIC DNA]</scope>
    <source>
        <strain evidence="2 3">ALL</strain>
    </source>
</reference>
<dbReference type="Gene3D" id="3.30.450.30">
    <property type="entry name" value="Dynein light chain 2a, cytoplasmic"/>
    <property type="match status" value="1"/>
</dbReference>
<evidence type="ECO:0000313" key="2">
    <source>
        <dbReference type="EMBL" id="TKR57437.1"/>
    </source>
</evidence>
<dbReference type="STRING" id="34508.A0A4U5LNH1"/>
<comment type="similarity">
    <text evidence="1">Belongs to the LAMTOR3 family.</text>
</comment>
<dbReference type="InterPro" id="IPR015019">
    <property type="entry name" value="LAMTOR3"/>
</dbReference>
<dbReference type="OrthoDB" id="343907at2759"/>
<evidence type="ECO:0000256" key="1">
    <source>
        <dbReference type="ARBA" id="ARBA00005356"/>
    </source>
</evidence>
<dbReference type="AlphaFoldDB" id="A0A4U5LNH1"/>
<dbReference type="GO" id="GO:0071230">
    <property type="term" value="P:cellular response to amino acid stimulus"/>
    <property type="evidence" value="ECO:0007669"/>
    <property type="project" value="TreeGrafter"/>
</dbReference>
<dbReference type="GO" id="GO:0071986">
    <property type="term" value="C:Ragulator complex"/>
    <property type="evidence" value="ECO:0007669"/>
    <property type="project" value="TreeGrafter"/>
</dbReference>
<sequence>MPLKPAVEITLISSSLHKILMSYPEIQSVFITDMKGVQLCAAGEDHRNKAQMYNAYKLSVDQSDKMGLGRQRSAVYGYQSTQIVALNMGHMIVFIVALSNANTGMLLEMRNQLQPVAETLLELVPNLANIHMDD</sequence>
<name>A0A4U5LNH1_STECR</name>
<dbReference type="EMBL" id="AZBU02000015">
    <property type="protein sequence ID" value="TKR57437.1"/>
    <property type="molecule type" value="Genomic_DNA"/>
</dbReference>
<dbReference type="Pfam" id="PF08923">
    <property type="entry name" value="MAPKK1_Int"/>
    <property type="match status" value="1"/>
</dbReference>